<name>A0A1B2DDS5_9BACL</name>
<sequence length="203" mass="22045">MKYFFYTIGILMMSLGIALTIESGFGASPFDALLVGLANQIGLTVGSWEIIIALIMVGGNSLLSKTRPEFKGLLTAFIAGLGIDLWLYVLQAFTQPEMWLSRLLFLGLGLLIVGAGIACYLQTQVAPIPMDRLMLLIRDKSGMGILLSRTLIQLFFLLMAFLFHGPIGIGTLLTVCLGGAILQFFMPYAAKLIPARKSSSSFQ</sequence>
<dbReference type="AlphaFoldDB" id="A0A1B2DDS5"/>
<dbReference type="EMBL" id="CP016808">
    <property type="protein sequence ID" value="ANY65845.1"/>
    <property type="molecule type" value="Genomic_DNA"/>
</dbReference>
<feature type="transmembrane region" description="Helical" evidence="1">
    <location>
        <begin position="70"/>
        <end position="93"/>
    </location>
</feature>
<evidence type="ECO:0000256" key="1">
    <source>
        <dbReference type="SAM" id="Phobius"/>
    </source>
</evidence>
<feature type="transmembrane region" description="Helical" evidence="1">
    <location>
        <begin position="169"/>
        <end position="190"/>
    </location>
</feature>
<dbReference type="RefSeq" id="WP_099517218.1">
    <property type="nucleotide sequence ID" value="NZ_CP016808.1"/>
</dbReference>
<accession>A0A1B2DDS5</accession>
<keyword evidence="1" id="KW-0812">Transmembrane</keyword>
<keyword evidence="1" id="KW-0472">Membrane</keyword>
<dbReference type="Pfam" id="PF19700">
    <property type="entry name" value="DUF6198"/>
    <property type="match status" value="1"/>
</dbReference>
<protein>
    <recommendedName>
        <fullName evidence="3">YitT family protein</fullName>
    </recommendedName>
</protein>
<feature type="transmembrane region" description="Helical" evidence="1">
    <location>
        <begin position="142"/>
        <end position="163"/>
    </location>
</feature>
<feature type="transmembrane region" description="Helical" evidence="1">
    <location>
        <begin position="5"/>
        <end position="25"/>
    </location>
</feature>
<evidence type="ECO:0008006" key="3">
    <source>
        <dbReference type="Google" id="ProtNLM"/>
    </source>
</evidence>
<gene>
    <name evidence="2" type="ORF">BBD42_04710</name>
</gene>
<feature type="transmembrane region" description="Helical" evidence="1">
    <location>
        <begin position="37"/>
        <end position="58"/>
    </location>
</feature>
<evidence type="ECO:0000313" key="2">
    <source>
        <dbReference type="EMBL" id="ANY65845.1"/>
    </source>
</evidence>
<reference evidence="2" key="1">
    <citation type="submission" date="2016-08" db="EMBL/GenBank/DDBJ databases">
        <title>Complete Genome Seqeunce of Paenibacillus sp. BIHB 4019 from tea rhizoplane.</title>
        <authorList>
            <person name="Thakur R."/>
            <person name="Swarnkar M.K."/>
            <person name="Gulati A."/>
        </authorList>
    </citation>
    <scope>NUCLEOTIDE SEQUENCE [LARGE SCALE GENOMIC DNA]</scope>
    <source>
        <strain evidence="2">BIHB4019</strain>
    </source>
</reference>
<organism evidence="2">
    <name type="scientific">Paenibacillus sp. BIHB 4019</name>
    <dbReference type="NCBI Taxonomy" id="1870819"/>
    <lineage>
        <taxon>Bacteria</taxon>
        <taxon>Bacillati</taxon>
        <taxon>Bacillota</taxon>
        <taxon>Bacilli</taxon>
        <taxon>Bacillales</taxon>
        <taxon>Paenibacillaceae</taxon>
        <taxon>Paenibacillus</taxon>
    </lineage>
</organism>
<dbReference type="PANTHER" id="PTHR40078">
    <property type="entry name" value="INTEGRAL MEMBRANE PROTEIN-RELATED"/>
    <property type="match status" value="1"/>
</dbReference>
<proteinExistence type="predicted"/>
<keyword evidence="1" id="KW-1133">Transmembrane helix</keyword>
<dbReference type="InterPro" id="IPR038750">
    <property type="entry name" value="YczE/YyaS-like"/>
</dbReference>
<dbReference type="PANTHER" id="PTHR40078:SF1">
    <property type="entry name" value="INTEGRAL MEMBRANE PROTEIN"/>
    <property type="match status" value="1"/>
</dbReference>
<feature type="transmembrane region" description="Helical" evidence="1">
    <location>
        <begin position="99"/>
        <end position="121"/>
    </location>
</feature>